<evidence type="ECO:0000256" key="1">
    <source>
        <dbReference type="SAM" id="Phobius"/>
    </source>
</evidence>
<dbReference type="CDD" id="cd05379">
    <property type="entry name" value="CAP_bacterial"/>
    <property type="match status" value="1"/>
</dbReference>
<feature type="chain" id="PRO_5007281472" evidence="2">
    <location>
        <begin position="26"/>
        <end position="446"/>
    </location>
</feature>
<dbReference type="InterPro" id="IPR014044">
    <property type="entry name" value="CAP_dom"/>
</dbReference>
<keyword evidence="1" id="KW-0472">Membrane</keyword>
<keyword evidence="1" id="KW-0812">Transmembrane</keyword>
<feature type="transmembrane region" description="Helical" evidence="1">
    <location>
        <begin position="423"/>
        <end position="442"/>
    </location>
</feature>
<name>A0A128ED78_9BACT</name>
<dbReference type="AlphaFoldDB" id="A0A128ED78"/>
<keyword evidence="5" id="KW-1185">Reference proteome</keyword>
<keyword evidence="2" id="KW-0732">Signal</keyword>
<feature type="domain" description="SCP" evidence="3">
    <location>
        <begin position="44"/>
        <end position="157"/>
    </location>
</feature>
<evidence type="ECO:0000256" key="2">
    <source>
        <dbReference type="SAM" id="SignalP"/>
    </source>
</evidence>
<evidence type="ECO:0000313" key="4">
    <source>
        <dbReference type="EMBL" id="CZE46926.1"/>
    </source>
</evidence>
<organism evidence="4 5">
    <name type="scientific">Campylobacter geochelonis</name>
    <dbReference type="NCBI Taxonomy" id="1780362"/>
    <lineage>
        <taxon>Bacteria</taxon>
        <taxon>Pseudomonadati</taxon>
        <taxon>Campylobacterota</taxon>
        <taxon>Epsilonproteobacteria</taxon>
        <taxon>Campylobacterales</taxon>
        <taxon>Campylobacteraceae</taxon>
        <taxon>Campylobacter</taxon>
    </lineage>
</organism>
<gene>
    <name evidence="4" type="ORF">ERS672216_00625</name>
</gene>
<reference evidence="4 5" key="1">
    <citation type="submission" date="2016-02" db="EMBL/GenBank/DDBJ databases">
        <authorList>
            <consortium name="Pathogen Informatics"/>
        </authorList>
    </citation>
    <scope>NUCLEOTIDE SEQUENCE [LARGE SCALE GENOMIC DNA]</scope>
    <source>
        <strain evidence="4 5">RC20</strain>
    </source>
</reference>
<dbReference type="PANTHER" id="PTHR31157:SF1">
    <property type="entry name" value="SCP DOMAIN-CONTAINING PROTEIN"/>
    <property type="match status" value="1"/>
</dbReference>
<proteinExistence type="predicted"/>
<evidence type="ECO:0000259" key="3">
    <source>
        <dbReference type="Pfam" id="PF00188"/>
    </source>
</evidence>
<dbReference type="EMBL" id="FIZP01000002">
    <property type="protein sequence ID" value="CZE46926.1"/>
    <property type="molecule type" value="Genomic_DNA"/>
</dbReference>
<dbReference type="Proteomes" id="UP000069632">
    <property type="component" value="Unassembled WGS sequence"/>
</dbReference>
<dbReference type="OrthoDB" id="5372233at2"/>
<evidence type="ECO:0000313" key="5">
    <source>
        <dbReference type="Proteomes" id="UP000069632"/>
    </source>
</evidence>
<sequence length="446" mass="51281">MQKPAQSFKLILLVAAIFLTSCSNEKNYKTPLQPNSEVYYSDPVDYINSIRLDSRLNQLKPNQILSHSAQNHAKYTFINKVQSHDEQEGMPAFSGKTPTDRAQNVGYFSGASENISINSKSQIESVSGLMSAIYHRFAFLDPSIDEIGYGTFGDKDRVNLTYNMGNSQINEFCKRGVSDSGYGKFYTGACKQKEISISENRFNNYKDLNFNEYTYYPNSENTKAFFSSEIPDPIPECKITANPISIEFSSYKKAVSMVSFKVFDGEDELKDTKILTSENDVNSIFNKFQFALFSKEVFKFNHSYRAEFEYIQDSKTKKVAWDFKTSTPKYQYFIAKNGDVLGLEPDIWYDVFFYPDNCNDVFKKYSMSYRFMSKPAIDTIDTNSIRVKLSGVKNAYVTLETDNGKKIKMFLLNSSESLSIFDYKGYIFGFFVVIFAIFYTIIKRRR</sequence>
<dbReference type="RefSeq" id="WP_075540059.1">
    <property type="nucleotide sequence ID" value="NZ_CP053844.1"/>
</dbReference>
<keyword evidence="1" id="KW-1133">Transmembrane helix</keyword>
<protein>
    <submittedName>
        <fullName evidence="4">Periplasmic protein</fullName>
    </submittedName>
</protein>
<dbReference type="PANTHER" id="PTHR31157">
    <property type="entry name" value="SCP DOMAIN-CONTAINING PROTEIN"/>
    <property type="match status" value="1"/>
</dbReference>
<dbReference type="Gene3D" id="3.40.33.10">
    <property type="entry name" value="CAP"/>
    <property type="match status" value="1"/>
</dbReference>
<dbReference type="InterPro" id="IPR035940">
    <property type="entry name" value="CAP_sf"/>
</dbReference>
<dbReference type="Pfam" id="PF00188">
    <property type="entry name" value="CAP"/>
    <property type="match status" value="1"/>
</dbReference>
<accession>A0A128ED78</accession>
<dbReference type="SUPFAM" id="SSF55797">
    <property type="entry name" value="PR-1-like"/>
    <property type="match status" value="1"/>
</dbReference>
<feature type="signal peptide" evidence="2">
    <location>
        <begin position="1"/>
        <end position="25"/>
    </location>
</feature>
<dbReference type="PROSITE" id="PS51257">
    <property type="entry name" value="PROKAR_LIPOPROTEIN"/>
    <property type="match status" value="1"/>
</dbReference>